<dbReference type="Pfam" id="PF06985">
    <property type="entry name" value="HET"/>
    <property type="match status" value="1"/>
</dbReference>
<dbReference type="PANTHER" id="PTHR33112:SF16">
    <property type="entry name" value="HETEROKARYON INCOMPATIBILITY DOMAIN-CONTAINING PROTEIN"/>
    <property type="match status" value="1"/>
</dbReference>
<name>A0AAJ0HNE3_9PEZI</name>
<dbReference type="AlphaFoldDB" id="A0AAJ0HNE3"/>
<keyword evidence="4" id="KW-1185">Reference proteome</keyword>
<feature type="non-terminal residue" evidence="3">
    <location>
        <position position="1"/>
    </location>
</feature>
<feature type="signal peptide" evidence="1">
    <location>
        <begin position="1"/>
        <end position="19"/>
    </location>
</feature>
<evidence type="ECO:0000313" key="3">
    <source>
        <dbReference type="EMBL" id="KAK3358097.1"/>
    </source>
</evidence>
<evidence type="ECO:0000259" key="2">
    <source>
        <dbReference type="Pfam" id="PF06985"/>
    </source>
</evidence>
<dbReference type="InterPro" id="IPR010730">
    <property type="entry name" value="HET"/>
</dbReference>
<evidence type="ECO:0000256" key="1">
    <source>
        <dbReference type="SAM" id="SignalP"/>
    </source>
</evidence>
<evidence type="ECO:0000313" key="4">
    <source>
        <dbReference type="Proteomes" id="UP001275084"/>
    </source>
</evidence>
<organism evidence="3 4">
    <name type="scientific">Lasiosphaeria hispida</name>
    <dbReference type="NCBI Taxonomy" id="260671"/>
    <lineage>
        <taxon>Eukaryota</taxon>
        <taxon>Fungi</taxon>
        <taxon>Dikarya</taxon>
        <taxon>Ascomycota</taxon>
        <taxon>Pezizomycotina</taxon>
        <taxon>Sordariomycetes</taxon>
        <taxon>Sordariomycetidae</taxon>
        <taxon>Sordariales</taxon>
        <taxon>Lasiosphaeriaceae</taxon>
        <taxon>Lasiosphaeria</taxon>
    </lineage>
</organism>
<feature type="non-terminal residue" evidence="3">
    <location>
        <position position="55"/>
    </location>
</feature>
<protein>
    <recommendedName>
        <fullName evidence="2">Heterokaryon incompatibility domain-containing protein</fullName>
    </recommendedName>
</protein>
<dbReference type="EMBL" id="JAUIQD010000003">
    <property type="protein sequence ID" value="KAK3358097.1"/>
    <property type="molecule type" value="Genomic_DNA"/>
</dbReference>
<comment type="caution">
    <text evidence="3">The sequence shown here is derived from an EMBL/GenBank/DDBJ whole genome shotgun (WGS) entry which is preliminary data.</text>
</comment>
<feature type="domain" description="Heterokaryon incompatibility" evidence="2">
    <location>
        <begin position="1"/>
        <end position="52"/>
    </location>
</feature>
<sequence>LGIRYLWIVSLCIIQDSTADWEAESAAMARVYGLTSVNIAATSSLDSRGGLLFDR</sequence>
<accession>A0AAJ0HNE3</accession>
<proteinExistence type="predicted"/>
<dbReference type="Proteomes" id="UP001275084">
    <property type="component" value="Unassembled WGS sequence"/>
</dbReference>
<gene>
    <name evidence="3" type="ORF">B0T25DRAFT_440444</name>
</gene>
<reference evidence="3" key="2">
    <citation type="submission" date="2023-06" db="EMBL/GenBank/DDBJ databases">
        <authorList>
            <consortium name="Lawrence Berkeley National Laboratory"/>
            <person name="Haridas S."/>
            <person name="Hensen N."/>
            <person name="Bonometti L."/>
            <person name="Westerberg I."/>
            <person name="Brannstrom I.O."/>
            <person name="Guillou S."/>
            <person name="Cros-Aarteil S."/>
            <person name="Calhoun S."/>
            <person name="Kuo A."/>
            <person name="Mondo S."/>
            <person name="Pangilinan J."/>
            <person name="Riley R."/>
            <person name="Labutti K."/>
            <person name="Andreopoulos B."/>
            <person name="Lipzen A."/>
            <person name="Chen C."/>
            <person name="Yanf M."/>
            <person name="Daum C."/>
            <person name="Ng V."/>
            <person name="Clum A."/>
            <person name="Steindorff A."/>
            <person name="Ohm R."/>
            <person name="Martin F."/>
            <person name="Silar P."/>
            <person name="Natvig D."/>
            <person name="Lalanne C."/>
            <person name="Gautier V."/>
            <person name="Ament-Velasquez S.L."/>
            <person name="Kruys A."/>
            <person name="Hutchinson M.I."/>
            <person name="Powell A.J."/>
            <person name="Barry K."/>
            <person name="Miller A.N."/>
            <person name="Grigoriev I.V."/>
            <person name="Debuchy R."/>
            <person name="Gladieux P."/>
            <person name="Thoren M.H."/>
            <person name="Johannesson H."/>
        </authorList>
    </citation>
    <scope>NUCLEOTIDE SEQUENCE</scope>
    <source>
        <strain evidence="3">CBS 955.72</strain>
    </source>
</reference>
<keyword evidence="1" id="KW-0732">Signal</keyword>
<dbReference type="PANTHER" id="PTHR33112">
    <property type="entry name" value="DOMAIN PROTEIN, PUTATIVE-RELATED"/>
    <property type="match status" value="1"/>
</dbReference>
<feature type="chain" id="PRO_5042496982" description="Heterokaryon incompatibility domain-containing protein" evidence="1">
    <location>
        <begin position="20"/>
        <end position="55"/>
    </location>
</feature>
<reference evidence="3" key="1">
    <citation type="journal article" date="2023" name="Mol. Phylogenet. Evol.">
        <title>Genome-scale phylogeny and comparative genomics of the fungal order Sordariales.</title>
        <authorList>
            <person name="Hensen N."/>
            <person name="Bonometti L."/>
            <person name="Westerberg I."/>
            <person name="Brannstrom I.O."/>
            <person name="Guillou S."/>
            <person name="Cros-Aarteil S."/>
            <person name="Calhoun S."/>
            <person name="Haridas S."/>
            <person name="Kuo A."/>
            <person name="Mondo S."/>
            <person name="Pangilinan J."/>
            <person name="Riley R."/>
            <person name="LaButti K."/>
            <person name="Andreopoulos B."/>
            <person name="Lipzen A."/>
            <person name="Chen C."/>
            <person name="Yan M."/>
            <person name="Daum C."/>
            <person name="Ng V."/>
            <person name="Clum A."/>
            <person name="Steindorff A."/>
            <person name="Ohm R.A."/>
            <person name="Martin F."/>
            <person name="Silar P."/>
            <person name="Natvig D.O."/>
            <person name="Lalanne C."/>
            <person name="Gautier V."/>
            <person name="Ament-Velasquez S.L."/>
            <person name="Kruys A."/>
            <person name="Hutchinson M.I."/>
            <person name="Powell A.J."/>
            <person name="Barry K."/>
            <person name="Miller A.N."/>
            <person name="Grigoriev I.V."/>
            <person name="Debuchy R."/>
            <person name="Gladieux P."/>
            <person name="Hiltunen Thoren M."/>
            <person name="Johannesson H."/>
        </authorList>
    </citation>
    <scope>NUCLEOTIDE SEQUENCE</scope>
    <source>
        <strain evidence="3">CBS 955.72</strain>
    </source>
</reference>